<dbReference type="InterPro" id="IPR036388">
    <property type="entry name" value="WH-like_DNA-bd_sf"/>
</dbReference>
<dbReference type="InterPro" id="IPR005818">
    <property type="entry name" value="Histone_H1/H5_H15"/>
</dbReference>
<evidence type="ECO:0000256" key="1">
    <source>
        <dbReference type="ARBA" id="ARBA00023125"/>
    </source>
</evidence>
<feature type="region of interest" description="Disordered" evidence="2">
    <location>
        <begin position="534"/>
        <end position="630"/>
    </location>
</feature>
<evidence type="ECO:0000313" key="4">
    <source>
        <dbReference type="EMBL" id="KAF0044765.1"/>
    </source>
</evidence>
<dbReference type="AlphaFoldDB" id="A0A6A4THP1"/>
<dbReference type="PRINTS" id="PR00624">
    <property type="entry name" value="HISTONEH5"/>
</dbReference>
<dbReference type="GO" id="GO:0000786">
    <property type="term" value="C:nucleosome"/>
    <property type="evidence" value="ECO:0007669"/>
    <property type="project" value="InterPro"/>
</dbReference>
<evidence type="ECO:0000256" key="2">
    <source>
        <dbReference type="SAM" id="MobiDB-lite"/>
    </source>
</evidence>
<protein>
    <recommendedName>
        <fullName evidence="3">H15 domain-containing protein</fullName>
    </recommendedName>
</protein>
<dbReference type="Pfam" id="PF00538">
    <property type="entry name" value="Linker_histone"/>
    <property type="match status" value="1"/>
</dbReference>
<gene>
    <name evidence="4" type="ORF">F2P81_003923</name>
</gene>
<dbReference type="EMBL" id="VEVO01000003">
    <property type="protein sequence ID" value="KAF0044765.1"/>
    <property type="molecule type" value="Genomic_DNA"/>
</dbReference>
<dbReference type="GO" id="GO:0003677">
    <property type="term" value="F:DNA binding"/>
    <property type="evidence" value="ECO:0007669"/>
    <property type="project" value="UniProtKB-KW"/>
</dbReference>
<dbReference type="GO" id="GO:0006334">
    <property type="term" value="P:nucleosome assembly"/>
    <property type="evidence" value="ECO:0007669"/>
    <property type="project" value="InterPro"/>
</dbReference>
<feature type="compositionally biased region" description="Basic residues" evidence="2">
    <location>
        <begin position="536"/>
        <end position="582"/>
    </location>
</feature>
<organism evidence="4 5">
    <name type="scientific">Scophthalmus maximus</name>
    <name type="common">Turbot</name>
    <name type="synonym">Psetta maxima</name>
    <dbReference type="NCBI Taxonomy" id="52904"/>
    <lineage>
        <taxon>Eukaryota</taxon>
        <taxon>Metazoa</taxon>
        <taxon>Chordata</taxon>
        <taxon>Craniata</taxon>
        <taxon>Vertebrata</taxon>
        <taxon>Euteleostomi</taxon>
        <taxon>Actinopterygii</taxon>
        <taxon>Neopterygii</taxon>
        <taxon>Teleostei</taxon>
        <taxon>Neoteleostei</taxon>
        <taxon>Acanthomorphata</taxon>
        <taxon>Carangaria</taxon>
        <taxon>Pleuronectiformes</taxon>
        <taxon>Pleuronectoidei</taxon>
        <taxon>Scophthalmidae</taxon>
        <taxon>Scophthalmus</taxon>
    </lineage>
</organism>
<dbReference type="GO" id="GO:0030527">
    <property type="term" value="F:structural constituent of chromatin"/>
    <property type="evidence" value="ECO:0007669"/>
    <property type="project" value="InterPro"/>
</dbReference>
<evidence type="ECO:0000313" key="5">
    <source>
        <dbReference type="Proteomes" id="UP000438429"/>
    </source>
</evidence>
<accession>A0A6A4THP1</accession>
<proteinExistence type="predicted"/>
<dbReference type="SMART" id="SM00526">
    <property type="entry name" value="H15"/>
    <property type="match status" value="1"/>
</dbReference>
<dbReference type="InterPro" id="IPR005819">
    <property type="entry name" value="H1/H5"/>
</dbReference>
<comment type="caution">
    <text evidence="4">The sequence shown here is derived from an EMBL/GenBank/DDBJ whole genome shotgun (WGS) entry which is preliminary data.</text>
</comment>
<evidence type="ECO:0000259" key="3">
    <source>
        <dbReference type="PROSITE" id="PS51504"/>
    </source>
</evidence>
<dbReference type="InterPro" id="IPR036390">
    <property type="entry name" value="WH_DNA-bd_sf"/>
</dbReference>
<sequence>MSKDQNITILPSNKGRYTVVTKTLSGSNTTLRRGPTSGYQKKAVECLEKLQKEGTIDHQQYHRLHPGEAIPYIYGLTKSHIEVAQLWPIISSINRAKDVAAQSVHQYPSHGVSGNCCWFQIDLEVYSTNVYSSFKSHKSREHQAGLASDFQSDIISEDPHTLQDSISEMQAILHDSNTATQEIVDHLNQIFSLSEPLIKEAVNDILQRNGHSIAEPTLSEVVAAVMDCNVLSTSTSKEHLRSYELSTAETSLSIHLQSGLNDTVPLSAYKIDRSLLLTPKRFIQLYAEFQPIMNQNLPNTFYAELDRDLPRMITFFRQKASKTGKTADALAEILKIHDEQEIHDIHTKCTPVLHALPVYQHEDVSGFFRTYTDESDEPEPDGVAVGLLTVISDHDTSPVHYNPVRISVVIESDAVVSLPRLGDAFLIDLKMEEEMAAPATSPAKAAKRRAPKQKKVGPSVSELIIKAMSTSKERSGVSAAAVNKALAAEGYNVEKNKASIKTAIKRLVAKGTLVQTKGTGVSGSFKMNKNAELKAKKPVKKAARKAKRTTRKAKRTPRKARKTTRKAKKGATKKPAAAKKPKSVAAKKPAATKRSKKKVKKSAAAKKATKRVVKKSQPRKPLRRRMSNPK</sequence>
<dbReference type="CDD" id="cd00073">
    <property type="entry name" value="H15"/>
    <property type="match status" value="1"/>
</dbReference>
<reference evidence="4 5" key="1">
    <citation type="submission" date="2019-06" db="EMBL/GenBank/DDBJ databases">
        <title>Draft genomes of female and male turbot (Scophthalmus maximus).</title>
        <authorList>
            <person name="Xu H."/>
            <person name="Xu X.-W."/>
            <person name="Shao C."/>
            <person name="Chen S."/>
        </authorList>
    </citation>
    <scope>NUCLEOTIDE SEQUENCE [LARGE SCALE GENOMIC DNA]</scope>
    <source>
        <strain evidence="4">Ysfricsl-2016a</strain>
        <tissue evidence="4">Blood</tissue>
    </source>
</reference>
<name>A0A6A4THP1_SCOMX</name>
<dbReference type="PROSITE" id="PS51504">
    <property type="entry name" value="H15"/>
    <property type="match status" value="1"/>
</dbReference>
<feature type="compositionally biased region" description="Basic residues" evidence="2">
    <location>
        <begin position="590"/>
        <end position="630"/>
    </location>
</feature>
<keyword evidence="1" id="KW-0238">DNA-binding</keyword>
<dbReference type="SUPFAM" id="SSF46785">
    <property type="entry name" value="Winged helix' DNA-binding domain"/>
    <property type="match status" value="1"/>
</dbReference>
<dbReference type="Proteomes" id="UP000438429">
    <property type="component" value="Unassembled WGS sequence"/>
</dbReference>
<feature type="domain" description="H15" evidence="3">
    <location>
        <begin position="456"/>
        <end position="529"/>
    </location>
</feature>
<dbReference type="Gene3D" id="1.10.10.10">
    <property type="entry name" value="Winged helix-like DNA-binding domain superfamily/Winged helix DNA-binding domain"/>
    <property type="match status" value="1"/>
</dbReference>